<dbReference type="InterPro" id="IPR005746">
    <property type="entry name" value="Thioredoxin"/>
</dbReference>
<evidence type="ECO:0000259" key="7">
    <source>
        <dbReference type="PROSITE" id="PS51352"/>
    </source>
</evidence>
<dbReference type="PANTHER" id="PTHR45663">
    <property type="entry name" value="GEO12009P1"/>
    <property type="match status" value="1"/>
</dbReference>
<gene>
    <name evidence="8" type="primary">trxA</name>
    <name evidence="8" type="ORF">GCM10011611_64960</name>
</gene>
<accession>A0A8J3E7U2</accession>
<keyword evidence="5" id="KW-0676">Redox-active center</keyword>
<dbReference type="PRINTS" id="PR00421">
    <property type="entry name" value="THIOREDOXIN"/>
</dbReference>
<dbReference type="InterPro" id="IPR011990">
    <property type="entry name" value="TPR-like_helical_dom_sf"/>
</dbReference>
<reference evidence="8" key="1">
    <citation type="journal article" date="2014" name="Int. J. Syst. Evol. Microbiol.">
        <title>Complete genome sequence of Corynebacterium casei LMG S-19264T (=DSM 44701T), isolated from a smear-ripened cheese.</title>
        <authorList>
            <consortium name="US DOE Joint Genome Institute (JGI-PGF)"/>
            <person name="Walter F."/>
            <person name="Albersmeier A."/>
            <person name="Kalinowski J."/>
            <person name="Ruckert C."/>
        </authorList>
    </citation>
    <scope>NUCLEOTIDE SEQUENCE</scope>
    <source>
        <strain evidence="8">CGMCC 1.15725</strain>
    </source>
</reference>
<name>A0A8J3E7U2_9PROT</name>
<dbReference type="CDD" id="cd02956">
    <property type="entry name" value="ybbN"/>
    <property type="match status" value="1"/>
</dbReference>
<feature type="domain" description="Thioredoxin" evidence="7">
    <location>
        <begin position="13"/>
        <end position="121"/>
    </location>
</feature>
<evidence type="ECO:0000256" key="3">
    <source>
        <dbReference type="ARBA" id="ARBA00022982"/>
    </source>
</evidence>
<protein>
    <recommendedName>
        <fullName evidence="6">Thioredoxin</fullName>
    </recommendedName>
</protein>
<dbReference type="Pfam" id="PF00085">
    <property type="entry name" value="Thioredoxin"/>
    <property type="match status" value="1"/>
</dbReference>
<dbReference type="FunFam" id="3.40.30.10:FF:000001">
    <property type="entry name" value="Thioredoxin"/>
    <property type="match status" value="1"/>
</dbReference>
<dbReference type="GO" id="GO:0015035">
    <property type="term" value="F:protein-disulfide reductase activity"/>
    <property type="evidence" value="ECO:0007669"/>
    <property type="project" value="UniProtKB-UniRule"/>
</dbReference>
<dbReference type="Pfam" id="PF14561">
    <property type="entry name" value="TPR_20"/>
    <property type="match status" value="1"/>
</dbReference>
<evidence type="ECO:0000313" key="8">
    <source>
        <dbReference type="EMBL" id="GGF49541.1"/>
    </source>
</evidence>
<keyword evidence="3" id="KW-0249">Electron transport</keyword>
<evidence type="ECO:0000256" key="2">
    <source>
        <dbReference type="ARBA" id="ARBA00022448"/>
    </source>
</evidence>
<dbReference type="EMBL" id="BMJQ01000030">
    <property type="protein sequence ID" value="GGF49541.1"/>
    <property type="molecule type" value="Genomic_DNA"/>
</dbReference>
<evidence type="ECO:0000256" key="5">
    <source>
        <dbReference type="ARBA" id="ARBA00023284"/>
    </source>
</evidence>
<keyword evidence="4" id="KW-1015">Disulfide bond</keyword>
<dbReference type="NCBIfam" id="TIGR01068">
    <property type="entry name" value="thioredoxin"/>
    <property type="match status" value="1"/>
</dbReference>
<dbReference type="InterPro" id="IPR013766">
    <property type="entry name" value="Thioredoxin_domain"/>
</dbReference>
<dbReference type="SUPFAM" id="SSF48452">
    <property type="entry name" value="TPR-like"/>
    <property type="match status" value="1"/>
</dbReference>
<dbReference type="PANTHER" id="PTHR45663:SF11">
    <property type="entry name" value="GEO12009P1"/>
    <property type="match status" value="1"/>
</dbReference>
<dbReference type="Proteomes" id="UP000646365">
    <property type="component" value="Unassembled WGS sequence"/>
</dbReference>
<dbReference type="GO" id="GO:0006950">
    <property type="term" value="P:response to stress"/>
    <property type="evidence" value="ECO:0007669"/>
    <property type="project" value="UniProtKB-ARBA"/>
</dbReference>
<keyword evidence="2" id="KW-0813">Transport</keyword>
<proteinExistence type="inferred from homology"/>
<dbReference type="InterPro" id="IPR036249">
    <property type="entry name" value="Thioredoxin-like_sf"/>
</dbReference>
<dbReference type="PROSITE" id="PS51352">
    <property type="entry name" value="THIOREDOXIN_2"/>
    <property type="match status" value="1"/>
</dbReference>
<sequence length="301" mass="32143">MEQIIGSAPVAANLIKETTTEAFMTDVIDASMEVPVIVDFWAPWCGPCKQLTPIIEKAVKAANGAVKLVKLNIDDHPEIPTQMRVQSIPAVYAFKNGRPVDGFVGAQPESQVKAFIQRLAGKTGPSPIDEAIDMAKQALNDGDAATAQNLFTQVLRHQPDNVPAIAGLARVALGQDAIEDAKEILAQLPPDGAKHADVISVKAAIELAEGAAAALGATAEFEARLARDPADHDARLELANALFAAGDQAPAIDHLLQIVRADREWNDQAARKQLLKLFEALGPTHPLTVQARKRLSSILFS</sequence>
<keyword evidence="9" id="KW-1185">Reference proteome</keyword>
<evidence type="ECO:0000256" key="6">
    <source>
        <dbReference type="NCBIfam" id="TIGR01068"/>
    </source>
</evidence>
<dbReference type="InterPro" id="IPR017937">
    <property type="entry name" value="Thioredoxin_CS"/>
</dbReference>
<evidence type="ECO:0000256" key="4">
    <source>
        <dbReference type="ARBA" id="ARBA00023157"/>
    </source>
</evidence>
<dbReference type="Gene3D" id="1.25.40.10">
    <property type="entry name" value="Tetratricopeptide repeat domain"/>
    <property type="match status" value="2"/>
</dbReference>
<dbReference type="Gene3D" id="3.40.30.10">
    <property type="entry name" value="Glutaredoxin"/>
    <property type="match status" value="1"/>
</dbReference>
<comment type="caution">
    <text evidence="8">The sequence shown here is derived from an EMBL/GenBank/DDBJ whole genome shotgun (WGS) entry which is preliminary data.</text>
</comment>
<dbReference type="GO" id="GO:0045454">
    <property type="term" value="P:cell redox homeostasis"/>
    <property type="evidence" value="ECO:0007669"/>
    <property type="project" value="TreeGrafter"/>
</dbReference>
<dbReference type="AlphaFoldDB" id="A0A8J3E7U2"/>
<dbReference type="Pfam" id="PF14559">
    <property type="entry name" value="TPR_19"/>
    <property type="match status" value="1"/>
</dbReference>
<evidence type="ECO:0000256" key="1">
    <source>
        <dbReference type="ARBA" id="ARBA00008987"/>
    </source>
</evidence>
<dbReference type="GO" id="GO:0005829">
    <property type="term" value="C:cytosol"/>
    <property type="evidence" value="ECO:0007669"/>
    <property type="project" value="TreeGrafter"/>
</dbReference>
<dbReference type="PROSITE" id="PS00194">
    <property type="entry name" value="THIOREDOXIN_1"/>
    <property type="match status" value="1"/>
</dbReference>
<dbReference type="RefSeq" id="WP_189052369.1">
    <property type="nucleotide sequence ID" value="NZ_BMJQ01000030.1"/>
</dbReference>
<organism evidence="8 9">
    <name type="scientific">Aliidongia dinghuensis</name>
    <dbReference type="NCBI Taxonomy" id="1867774"/>
    <lineage>
        <taxon>Bacteria</taxon>
        <taxon>Pseudomonadati</taxon>
        <taxon>Pseudomonadota</taxon>
        <taxon>Alphaproteobacteria</taxon>
        <taxon>Rhodospirillales</taxon>
        <taxon>Dongiaceae</taxon>
        <taxon>Aliidongia</taxon>
    </lineage>
</organism>
<comment type="similarity">
    <text evidence="1">Belongs to the thioredoxin family.</text>
</comment>
<evidence type="ECO:0000313" key="9">
    <source>
        <dbReference type="Proteomes" id="UP000646365"/>
    </source>
</evidence>
<dbReference type="SUPFAM" id="SSF52833">
    <property type="entry name" value="Thioredoxin-like"/>
    <property type="match status" value="1"/>
</dbReference>
<reference evidence="8" key="2">
    <citation type="submission" date="2020-09" db="EMBL/GenBank/DDBJ databases">
        <authorList>
            <person name="Sun Q."/>
            <person name="Zhou Y."/>
        </authorList>
    </citation>
    <scope>NUCLEOTIDE SEQUENCE</scope>
    <source>
        <strain evidence="8">CGMCC 1.15725</strain>
    </source>
</reference>